<keyword evidence="7" id="KW-0206">Cytoskeleton</keyword>
<keyword evidence="8" id="KW-0131">Cell cycle</keyword>
<evidence type="ECO:0000256" key="6">
    <source>
        <dbReference type="ARBA" id="ARBA00022776"/>
    </source>
</evidence>
<evidence type="ECO:0000256" key="8">
    <source>
        <dbReference type="ARBA" id="ARBA00023306"/>
    </source>
</evidence>
<dbReference type="GO" id="GO:0005874">
    <property type="term" value="C:microtubule"/>
    <property type="evidence" value="ECO:0007669"/>
    <property type="project" value="UniProtKB-KW"/>
</dbReference>
<dbReference type="Proteomes" id="UP000688137">
    <property type="component" value="Unassembled WGS sequence"/>
</dbReference>
<comment type="subcellular location">
    <subcellularLocation>
        <location evidence="1">Cytoplasm</location>
        <location evidence="1">Cytoskeleton</location>
    </subcellularLocation>
</comment>
<dbReference type="GO" id="GO:0051301">
    <property type="term" value="P:cell division"/>
    <property type="evidence" value="ECO:0007669"/>
    <property type="project" value="UniProtKB-KW"/>
</dbReference>
<dbReference type="PANTHER" id="PTHR10623">
    <property type="entry name" value="MICROTUBULE-ASSOCIATED PROTEIN RP/EB FAMILY MEMBER"/>
    <property type="match status" value="1"/>
</dbReference>
<evidence type="ECO:0000256" key="2">
    <source>
        <dbReference type="ARBA" id="ARBA00010729"/>
    </source>
</evidence>
<evidence type="ECO:0000256" key="3">
    <source>
        <dbReference type="ARBA" id="ARBA00022490"/>
    </source>
</evidence>
<sequence length="211" mass="24491">MSTTTTQTTSKNELVKWINETFKLTITQLETLGTGSTFCQIFEYLYPNTIQGNKIIWKANKENDYIKNFKTLADAFTKLNIQKQLDIQSLSKAKYQDILDLAQFLKQKFDKQTEKRENYDPIEFRKVEERKVFTPTNRKTLSTLKDKTNNENTTTSTHSLLVKRPLSKTSSWKTTKPTLTKTPELSSITEIINNTEDDEATKVKKIKTLFI</sequence>
<reference evidence="10" key="1">
    <citation type="submission" date="2021-01" db="EMBL/GenBank/DDBJ databases">
        <authorList>
            <consortium name="Genoscope - CEA"/>
            <person name="William W."/>
        </authorList>
    </citation>
    <scope>NUCLEOTIDE SEQUENCE</scope>
</reference>
<accession>A0A8S1KWE8</accession>
<evidence type="ECO:0000259" key="9">
    <source>
        <dbReference type="PROSITE" id="PS50021"/>
    </source>
</evidence>
<gene>
    <name evidence="10" type="ORF">PPRIM_AZ9-3.1.T0280245</name>
</gene>
<keyword evidence="5" id="KW-0493">Microtubule</keyword>
<keyword evidence="6" id="KW-0498">Mitosis</keyword>
<dbReference type="AlphaFoldDB" id="A0A8S1KWE8"/>
<dbReference type="PROSITE" id="PS50021">
    <property type="entry name" value="CH"/>
    <property type="match status" value="1"/>
</dbReference>
<proteinExistence type="inferred from homology"/>
<feature type="domain" description="Calponin-homology (CH)" evidence="9">
    <location>
        <begin position="8"/>
        <end position="110"/>
    </location>
</feature>
<keyword evidence="11" id="KW-1185">Reference proteome</keyword>
<evidence type="ECO:0000313" key="11">
    <source>
        <dbReference type="Proteomes" id="UP000688137"/>
    </source>
</evidence>
<keyword evidence="4" id="KW-0132">Cell division</keyword>
<evidence type="ECO:0000256" key="7">
    <source>
        <dbReference type="ARBA" id="ARBA00023212"/>
    </source>
</evidence>
<evidence type="ECO:0000256" key="5">
    <source>
        <dbReference type="ARBA" id="ARBA00022701"/>
    </source>
</evidence>
<keyword evidence="3" id="KW-0963">Cytoplasm</keyword>
<dbReference type="InterPro" id="IPR001715">
    <property type="entry name" value="CH_dom"/>
</dbReference>
<evidence type="ECO:0000313" key="10">
    <source>
        <dbReference type="EMBL" id="CAD8059127.1"/>
    </source>
</evidence>
<organism evidence="10 11">
    <name type="scientific">Paramecium primaurelia</name>
    <dbReference type="NCBI Taxonomy" id="5886"/>
    <lineage>
        <taxon>Eukaryota</taxon>
        <taxon>Sar</taxon>
        <taxon>Alveolata</taxon>
        <taxon>Ciliophora</taxon>
        <taxon>Intramacronucleata</taxon>
        <taxon>Oligohymenophorea</taxon>
        <taxon>Peniculida</taxon>
        <taxon>Parameciidae</taxon>
        <taxon>Paramecium</taxon>
    </lineage>
</organism>
<protein>
    <recommendedName>
        <fullName evidence="9">Calponin-homology (CH) domain-containing protein</fullName>
    </recommendedName>
</protein>
<evidence type="ECO:0000256" key="1">
    <source>
        <dbReference type="ARBA" id="ARBA00004245"/>
    </source>
</evidence>
<dbReference type="OMA" id="VYHTRNS"/>
<dbReference type="GO" id="GO:0008017">
    <property type="term" value="F:microtubule binding"/>
    <property type="evidence" value="ECO:0007669"/>
    <property type="project" value="InterPro"/>
</dbReference>
<dbReference type="EMBL" id="CAJJDM010000027">
    <property type="protein sequence ID" value="CAD8059127.1"/>
    <property type="molecule type" value="Genomic_DNA"/>
</dbReference>
<dbReference type="InterPro" id="IPR027328">
    <property type="entry name" value="MAPRE"/>
</dbReference>
<dbReference type="Pfam" id="PF00307">
    <property type="entry name" value="CH"/>
    <property type="match status" value="1"/>
</dbReference>
<comment type="caution">
    <text evidence="10">The sequence shown here is derived from an EMBL/GenBank/DDBJ whole genome shotgun (WGS) entry which is preliminary data.</text>
</comment>
<dbReference type="FunFam" id="1.10.418.10:FF:000028">
    <property type="entry name" value="RP/EB family microtubule-associated protein"/>
    <property type="match status" value="1"/>
</dbReference>
<evidence type="ECO:0000256" key="4">
    <source>
        <dbReference type="ARBA" id="ARBA00022618"/>
    </source>
</evidence>
<comment type="similarity">
    <text evidence="2">Belongs to the MAPRE family.</text>
</comment>
<name>A0A8S1KWE8_PARPR</name>